<evidence type="ECO:0000256" key="9">
    <source>
        <dbReference type="ARBA" id="ARBA00047885"/>
    </source>
</evidence>
<evidence type="ECO:0000256" key="4">
    <source>
        <dbReference type="ARBA" id="ARBA00022691"/>
    </source>
</evidence>
<dbReference type="InterPro" id="IPR029063">
    <property type="entry name" value="SAM-dependent_MTases_sf"/>
</dbReference>
<evidence type="ECO:0000256" key="3">
    <source>
        <dbReference type="ARBA" id="ARBA00022679"/>
    </source>
</evidence>
<evidence type="ECO:0000256" key="6">
    <source>
        <dbReference type="ARBA" id="ARBA00039449"/>
    </source>
</evidence>
<organism evidence="11">
    <name type="scientific">Menopon gallinae</name>
    <name type="common">poultry shaft louse</name>
    <dbReference type="NCBI Taxonomy" id="328185"/>
    <lineage>
        <taxon>Eukaryota</taxon>
        <taxon>Metazoa</taxon>
        <taxon>Ecdysozoa</taxon>
        <taxon>Arthropoda</taxon>
        <taxon>Hexapoda</taxon>
        <taxon>Insecta</taxon>
        <taxon>Pterygota</taxon>
        <taxon>Neoptera</taxon>
        <taxon>Paraneoptera</taxon>
        <taxon>Psocodea</taxon>
        <taxon>Troctomorpha</taxon>
        <taxon>Phthiraptera</taxon>
        <taxon>Amblycera</taxon>
        <taxon>Menoponidae</taxon>
        <taxon>Menopon</taxon>
    </lineage>
</organism>
<dbReference type="FunFam" id="3.40.50.150:FF:000025">
    <property type="entry name" value="N-terminal Xaa-Pro-Lys N-methyltransferase 1"/>
    <property type="match status" value="1"/>
</dbReference>
<dbReference type="Gene3D" id="3.40.50.150">
    <property type="entry name" value="Vaccinia Virus protein VP39"/>
    <property type="match status" value="1"/>
</dbReference>
<evidence type="ECO:0000256" key="5">
    <source>
        <dbReference type="ARBA" id="ARBA00039112"/>
    </source>
</evidence>
<comment type="catalytic activity">
    <reaction evidence="10">
        <text>N-terminal L-alanyl-L-prolyl-L-lysyl-[protein] + 3 S-adenosyl-L-methionine = N-terminal N,N,N-trimethyl-L-alanyl-L-prolyl-L-lysyl-[protein] + 3 S-adenosyl-L-homocysteine + 3 H(+)</text>
        <dbReference type="Rhea" id="RHEA:54712"/>
        <dbReference type="Rhea" id="RHEA-COMP:13785"/>
        <dbReference type="Rhea" id="RHEA-COMP:13971"/>
        <dbReference type="ChEBI" id="CHEBI:15378"/>
        <dbReference type="ChEBI" id="CHEBI:57856"/>
        <dbReference type="ChEBI" id="CHEBI:59789"/>
        <dbReference type="ChEBI" id="CHEBI:138057"/>
        <dbReference type="ChEBI" id="CHEBI:138315"/>
        <dbReference type="EC" id="2.1.1.244"/>
    </reaction>
</comment>
<dbReference type="GO" id="GO:0005737">
    <property type="term" value="C:cytoplasm"/>
    <property type="evidence" value="ECO:0007669"/>
    <property type="project" value="TreeGrafter"/>
</dbReference>
<proteinExistence type="inferred from homology"/>
<evidence type="ECO:0000256" key="7">
    <source>
        <dbReference type="ARBA" id="ARBA00043129"/>
    </source>
</evidence>
<dbReference type="GO" id="GO:0032259">
    <property type="term" value="P:methylation"/>
    <property type="evidence" value="ECO:0007669"/>
    <property type="project" value="UniProtKB-KW"/>
</dbReference>
<protein>
    <recommendedName>
        <fullName evidence="6">Alpha N-terminal protein methyltransferase 1</fullName>
        <ecNumber evidence="5">2.1.1.244</ecNumber>
    </recommendedName>
    <alternativeName>
        <fullName evidence="7">X-Pro-Lys N-terminal protein methyltransferase 1</fullName>
    </alternativeName>
</protein>
<evidence type="ECO:0000256" key="2">
    <source>
        <dbReference type="ARBA" id="ARBA00022603"/>
    </source>
</evidence>
<dbReference type="GO" id="GO:0071885">
    <property type="term" value="F:N-terminal protein N-methyltransferase activity"/>
    <property type="evidence" value="ECO:0007669"/>
    <property type="project" value="UniProtKB-EC"/>
</dbReference>
<dbReference type="Pfam" id="PF05891">
    <property type="entry name" value="Methyltransf_PK"/>
    <property type="match status" value="1"/>
</dbReference>
<gene>
    <name evidence="11" type="ORF">PYX00_006693</name>
</gene>
<name>A0AAW2HXA7_9NEOP</name>
<evidence type="ECO:0000313" key="11">
    <source>
        <dbReference type="EMBL" id="KAL0274221.1"/>
    </source>
</evidence>
<dbReference type="EMBL" id="JARGDH010000003">
    <property type="protein sequence ID" value="KAL0274221.1"/>
    <property type="molecule type" value="Genomic_DNA"/>
</dbReference>
<reference evidence="11" key="1">
    <citation type="journal article" date="2024" name="Gigascience">
        <title>Chromosome-level genome of the poultry shaft louse Menopon gallinae provides insight into the host-switching and adaptive evolution of parasitic lice.</title>
        <authorList>
            <person name="Xu Y."/>
            <person name="Ma L."/>
            <person name="Liu S."/>
            <person name="Liang Y."/>
            <person name="Liu Q."/>
            <person name="He Z."/>
            <person name="Tian L."/>
            <person name="Duan Y."/>
            <person name="Cai W."/>
            <person name="Li H."/>
            <person name="Song F."/>
        </authorList>
    </citation>
    <scope>NUCLEOTIDE SEQUENCE</scope>
    <source>
        <strain evidence="11">Cailab_2023a</strain>
    </source>
</reference>
<dbReference type="AlphaFoldDB" id="A0AAW2HXA7"/>
<dbReference type="CDD" id="cd02440">
    <property type="entry name" value="AdoMet_MTases"/>
    <property type="match status" value="1"/>
</dbReference>
<comment type="catalytic activity">
    <reaction evidence="9">
        <text>N-terminal L-prolyl-L-prolyl-L-lysyl-[protein] + 2 S-adenosyl-L-methionine = N-terminal N,N-dimethyl-L-prolyl-L-prolyl-L-lysyl-[protein] + 2 S-adenosyl-L-homocysteine + 2 H(+)</text>
        <dbReference type="Rhea" id="RHEA:54736"/>
        <dbReference type="Rhea" id="RHEA-COMP:13787"/>
        <dbReference type="Rhea" id="RHEA-COMP:13974"/>
        <dbReference type="ChEBI" id="CHEBI:15378"/>
        <dbReference type="ChEBI" id="CHEBI:57856"/>
        <dbReference type="ChEBI" id="CHEBI:59789"/>
        <dbReference type="ChEBI" id="CHEBI:138059"/>
        <dbReference type="ChEBI" id="CHEBI:138318"/>
        <dbReference type="EC" id="2.1.1.244"/>
    </reaction>
</comment>
<dbReference type="PANTHER" id="PTHR12753:SF0">
    <property type="entry name" value="ALPHA N-TERMINAL PROTEIN METHYLTRANSFERASE 1"/>
    <property type="match status" value="1"/>
</dbReference>
<keyword evidence="3" id="KW-0808">Transferase</keyword>
<dbReference type="PANTHER" id="PTHR12753">
    <property type="entry name" value="AD-003 - RELATED"/>
    <property type="match status" value="1"/>
</dbReference>
<comment type="caution">
    <text evidence="11">The sequence shown here is derived from an EMBL/GenBank/DDBJ whole genome shotgun (WGS) entry which is preliminary data.</text>
</comment>
<evidence type="ECO:0000256" key="1">
    <source>
        <dbReference type="ARBA" id="ARBA00009059"/>
    </source>
</evidence>
<evidence type="ECO:0000256" key="8">
    <source>
        <dbReference type="ARBA" id="ARBA00047306"/>
    </source>
</evidence>
<accession>A0AAW2HXA7</accession>
<comment type="similarity">
    <text evidence="1">Belongs to the methyltransferase superfamily. NTM1 family.</text>
</comment>
<dbReference type="EC" id="2.1.1.244" evidence="5"/>
<evidence type="ECO:0000256" key="10">
    <source>
        <dbReference type="ARBA" id="ARBA00048167"/>
    </source>
</evidence>
<keyword evidence="4" id="KW-0949">S-adenosyl-L-methionine</keyword>
<dbReference type="InterPro" id="IPR008576">
    <property type="entry name" value="MeTrfase_NTM1"/>
</dbReference>
<dbReference type="SUPFAM" id="SSF53335">
    <property type="entry name" value="S-adenosyl-L-methionine-dependent methyltransferases"/>
    <property type="match status" value="1"/>
</dbReference>
<keyword evidence="2" id="KW-0489">Methyltransferase</keyword>
<sequence length="274" mass="31338">MGDSGVMPEIFKNESKFYQDADDYWSQVEPTVNGMLGGFGNISNIDIQGSELFLKKLLNLKDKPGQKRALDCGAGIGRITKNLLCKYFDKVDLVEQNEKFVEASKRFLSFEKNIGTYYHSGLQNFEPVDNLYDVIWCQWVLGHLTDDHLVKFLRRCSKGLKRNGVIIIKENISTSEVIVDEDDSSVTRTEELYMELFKNADLKIVRHCKQPNFPKELYVVKIFALKQCAKPITNNYRDTKQNCATAQGGTSNTDSENIINEMNYVNIKDETEDK</sequence>
<comment type="catalytic activity">
    <reaction evidence="8">
        <text>N-terminal L-seryl-L-prolyl-L-lysyl-[protein] + 3 S-adenosyl-L-methionine = N-terminal N,N,N-trimethyl-L-seryl-L-prolyl-L-lysyl-[protein] + 3 S-adenosyl-L-homocysteine + 3 H(+)</text>
        <dbReference type="Rhea" id="RHEA:54724"/>
        <dbReference type="Rhea" id="RHEA-COMP:13789"/>
        <dbReference type="Rhea" id="RHEA-COMP:13973"/>
        <dbReference type="ChEBI" id="CHEBI:15378"/>
        <dbReference type="ChEBI" id="CHEBI:57856"/>
        <dbReference type="ChEBI" id="CHEBI:59789"/>
        <dbReference type="ChEBI" id="CHEBI:138061"/>
        <dbReference type="ChEBI" id="CHEBI:138317"/>
        <dbReference type="EC" id="2.1.1.244"/>
    </reaction>
</comment>